<feature type="region of interest" description="Disordered" evidence="1">
    <location>
        <begin position="1494"/>
        <end position="1518"/>
    </location>
</feature>
<reference evidence="3 4" key="1">
    <citation type="submission" date="2018-06" db="EMBL/GenBank/DDBJ databases">
        <authorList>
            <consortium name="Pathogen Informatics"/>
            <person name="Doyle S."/>
        </authorList>
    </citation>
    <scope>NUCLEOTIDE SEQUENCE [LARGE SCALE GENOMIC DNA]</scope>
    <source>
        <strain evidence="3 4">NCTC8782</strain>
    </source>
</reference>
<organism evidence="3 4">
    <name type="scientific">Citrobacter youngae</name>
    <dbReference type="NCBI Taxonomy" id="133448"/>
    <lineage>
        <taxon>Bacteria</taxon>
        <taxon>Pseudomonadati</taxon>
        <taxon>Pseudomonadota</taxon>
        <taxon>Gammaproteobacteria</taxon>
        <taxon>Enterobacterales</taxon>
        <taxon>Enterobacteriaceae</taxon>
        <taxon>Citrobacter</taxon>
        <taxon>Citrobacter freundii complex</taxon>
    </lineage>
</organism>
<feature type="domain" description="OTU" evidence="2">
    <location>
        <begin position="1654"/>
        <end position="1786"/>
    </location>
</feature>
<dbReference type="InterPro" id="IPR003323">
    <property type="entry name" value="OTU_dom"/>
</dbReference>
<comment type="caution">
    <text evidence="3">The sequence shown here is derived from an EMBL/GenBank/DDBJ whole genome shotgun (WGS) entry which is preliminary data.</text>
</comment>
<evidence type="ECO:0000313" key="4">
    <source>
        <dbReference type="Proteomes" id="UP000255286"/>
    </source>
</evidence>
<evidence type="ECO:0000259" key="2">
    <source>
        <dbReference type="PROSITE" id="PS50802"/>
    </source>
</evidence>
<protein>
    <recommendedName>
        <fullName evidence="2">OTU domain-containing protein</fullName>
    </recommendedName>
</protein>
<dbReference type="Proteomes" id="UP000255286">
    <property type="component" value="Unassembled WGS sequence"/>
</dbReference>
<sequence length="1786" mass="200510">MSTTDVLNTGSQWSTVPEVQNSIPKRLYRNNTVDNFRDKIKSVSNPSDQKLSRAETCHAVRRITDCRTKSDTTVTIEVPLKAQVSVMGTLTLNSGSGDGKGTLNLHVPAKHVGNPLVHYSLVEKDGGTTFARTLDRKERMTLIADSATDSKGNKLISAKGIQYNGKNISWGNIIAWQEPEAEYSTFDKSNNIANLKLFIREKNQNIILNEKNELPLGVLYGKESLQTYFPTFLDTSKSFQENKISECINSLIHEFGSGVPARVIGIGTDAYVKESFGKDKLYHLQNNINSMFRNSNGKNWESLEQSKRHADSQALTRFISKKNYTKGMDALCADWSAKSMEGWTEKDKLRCAVIENLVKEGHLKFISKADAAKYLPTIYNGEKFKLYINTVYANSDYRTVLGNMVNSNDFSGIQDVKTVSSRVRAENIKSAISSLEELASINPKKIKRELKRKEKDLLNHLEHNGFSDDDAKTSEYGQEIGKLARQLNLLKNKTYRKEIISLKIELKNITGAEPGSMASMVAVCLKNNNVENEFSQKGINTLRELRDSKISGLHELKNKYERESSRQQIAWLDNHIETLTVKEAAKTSSVVKSYYNQLSLKDKVLFLQQESTVAWDKYASYSGKEHTSANRELARKYHHLAITRESQLKYLLSSIEKMVDIKGADFTFSSHALREIRSLNDDKLTSVNGTAVSHNQNKESKEQCLATEKQAKRINEFLKWASDLPQNAKTNATVGQLSQPEVSEHVVDTQATEAAVSQSSESVVEGSIIDLLATDAVVGQTSEQVEKDLFIDMLSSEEEMGQASESEVEDKPINTQATEAAVSQSSESVVEGSVIDLLATDAVVGQTSEQVEKDLFIDMLSSEEEMGRASESEVEDKSIDTQATEAAVSQSSESIEDKPIVGLHSGNKTLASNVSTVPEGPNTPEFKITFNNKVYTLKNVNALEEMARKTSDRAERKQLLEEIKEQKSIFEKINIPFKDVEFTENGMTVTELQKQKNLLVQIKYFYDSNGKYNEDATEYTPISGSGHLKIPGVKGKIDTIPGCTYKRNFVLTNLPEVFPDGYSKKDIIAVKKMIPENKKYEIIRTMNESEKKDFFAAVKTKEENYVADVRFFVREFNDYFQQSDVVLSIDTKNPKAELDQKYGKQYIQQITELVSSRNKKLQEKSIEIRKLKSFSRTNPEFYDSEMRKINAQMAMIKRERDDLIENVLLEKGLQLKDGKYDAFASAMLPGVMRSLPPCYLVNDTTVGINFIKGRHNIGIDKDDEPTYISLFFDTPFEIPVDSIFLQASNPEDKPTDVKGVMKKSSLFNDTQLQIPSECLIKKFESIRNGNGTMHYQKDDVVISSDNKESMDNIFEQLELSGFSTKILTSGKRLFPSGNFAFDQCHPDTKKSLDNGGYYYFNDMRYNSLKVHEGKVGATMPGDKSVLLENALKSASSPVNENVAQALPLPSQEPSQLLQENNAIKKTVSGREIRRLQESPRSLISNSNEASIKKNEQVVGSSQNTDNIKRHDESGISTDDVNSSVMELIGEKYRVDNSASEVPQTVKISNPEVALTKKEIFLKKEILNEIDFNKFHSQIDGEIAVLALYSYLESEGIRLHVLNGGHGNGGLLGRVDLDWKLVYRGLKIETELETNKDIFVFLEDGHYDGFSPSSMKSVQVNGDGNCLFHSAAAMLNRIAMNDDAAMKGDDLNAMTKVHLEDNFDRFVTAFFNAHDEVGIKQMQNGDLKTHSEKLFSLVKEYKESRTKTKETVDVQPADDLPQSKASERGLSRKELNRLYSNRAVLVQ</sequence>
<feature type="region of interest" description="Disordered" evidence="1">
    <location>
        <begin position="1745"/>
        <end position="1771"/>
    </location>
</feature>
<evidence type="ECO:0000256" key="1">
    <source>
        <dbReference type="SAM" id="MobiDB-lite"/>
    </source>
</evidence>
<evidence type="ECO:0000313" key="3">
    <source>
        <dbReference type="EMBL" id="SUX77591.1"/>
    </source>
</evidence>
<dbReference type="PROSITE" id="PS50802">
    <property type="entry name" value="OTU"/>
    <property type="match status" value="1"/>
</dbReference>
<name>A0A9Q7ZI11_9ENTR</name>
<gene>
    <name evidence="3" type="ORF">NCTC8782_00006</name>
</gene>
<accession>A0A9Q7ZI11</accession>
<dbReference type="EMBL" id="UIGT01000001">
    <property type="protein sequence ID" value="SUX77591.1"/>
    <property type="molecule type" value="Genomic_DNA"/>
</dbReference>
<proteinExistence type="predicted"/>